<feature type="transmembrane region" description="Helical" evidence="1">
    <location>
        <begin position="103"/>
        <end position="125"/>
    </location>
</feature>
<evidence type="ECO:0000256" key="1">
    <source>
        <dbReference type="SAM" id="Phobius"/>
    </source>
</evidence>
<evidence type="ECO:0000313" key="3">
    <source>
        <dbReference type="Proteomes" id="UP000236641"/>
    </source>
</evidence>
<sequence>MNTKTFIVGGLVGGIVDWLLGWLFYGIIFSDKFPQPDETTNAMLFITCGCFAFGFFMSFIFNKWAEIATLSAGLKAGAIIGLFMGLMEGFFSLADQSTPNYELFGIVIFISIVMSAVVGAAIGIVNGKMN</sequence>
<name>A0A2K1DWT0_9FLAO</name>
<dbReference type="AlphaFoldDB" id="A0A2K1DWT0"/>
<organism evidence="2 3">
    <name type="scientific">Hanstruepera neustonica</name>
    <dbReference type="NCBI Taxonomy" id="1445657"/>
    <lineage>
        <taxon>Bacteria</taxon>
        <taxon>Pseudomonadati</taxon>
        <taxon>Bacteroidota</taxon>
        <taxon>Flavobacteriia</taxon>
        <taxon>Flavobacteriales</taxon>
        <taxon>Flavobacteriaceae</taxon>
        <taxon>Hanstruepera</taxon>
    </lineage>
</organism>
<evidence type="ECO:0000313" key="2">
    <source>
        <dbReference type="EMBL" id="PNQ72459.1"/>
    </source>
</evidence>
<dbReference type="OrthoDB" id="1437499at2"/>
<proteinExistence type="predicted"/>
<keyword evidence="1" id="KW-0812">Transmembrane</keyword>
<dbReference type="Proteomes" id="UP000236641">
    <property type="component" value="Unassembled WGS sequence"/>
</dbReference>
<gene>
    <name evidence="2" type="ORF">C1T31_11755</name>
</gene>
<comment type="caution">
    <text evidence="2">The sequence shown here is derived from an EMBL/GenBank/DDBJ whole genome shotgun (WGS) entry which is preliminary data.</text>
</comment>
<reference evidence="2 3" key="1">
    <citation type="submission" date="2018-01" db="EMBL/GenBank/DDBJ databases">
        <title>The draft genome of Hanstruepera neustonica JCM19743.</title>
        <authorList>
            <person name="He R.-H."/>
            <person name="Du Z.-J."/>
        </authorList>
    </citation>
    <scope>NUCLEOTIDE SEQUENCE [LARGE SCALE GENOMIC DNA]</scope>
    <source>
        <strain evidence="2 3">JCM19743</strain>
    </source>
</reference>
<feature type="transmembrane region" description="Helical" evidence="1">
    <location>
        <begin position="6"/>
        <end position="30"/>
    </location>
</feature>
<feature type="transmembrane region" description="Helical" evidence="1">
    <location>
        <begin position="67"/>
        <end position="91"/>
    </location>
</feature>
<accession>A0A2K1DWT0</accession>
<feature type="transmembrane region" description="Helical" evidence="1">
    <location>
        <begin position="42"/>
        <end position="61"/>
    </location>
</feature>
<evidence type="ECO:0008006" key="4">
    <source>
        <dbReference type="Google" id="ProtNLM"/>
    </source>
</evidence>
<dbReference type="RefSeq" id="WP_103052703.1">
    <property type="nucleotide sequence ID" value="NZ_POWF01000008.1"/>
</dbReference>
<keyword evidence="1" id="KW-0472">Membrane</keyword>
<keyword evidence="3" id="KW-1185">Reference proteome</keyword>
<keyword evidence="1" id="KW-1133">Transmembrane helix</keyword>
<dbReference type="EMBL" id="POWF01000008">
    <property type="protein sequence ID" value="PNQ72459.1"/>
    <property type="molecule type" value="Genomic_DNA"/>
</dbReference>
<protein>
    <recommendedName>
        <fullName evidence="4">DUF1761 domain-containing protein</fullName>
    </recommendedName>
</protein>